<dbReference type="EMBL" id="CAADEZ010000047">
    <property type="protein sequence ID" value="VFJ47430.1"/>
    <property type="molecule type" value="Genomic_DNA"/>
</dbReference>
<organism evidence="3">
    <name type="scientific">Candidatus Kentrum sp. FM</name>
    <dbReference type="NCBI Taxonomy" id="2126340"/>
    <lineage>
        <taxon>Bacteria</taxon>
        <taxon>Pseudomonadati</taxon>
        <taxon>Pseudomonadota</taxon>
        <taxon>Gammaproteobacteria</taxon>
        <taxon>Candidatus Kentrum</taxon>
    </lineage>
</organism>
<keyword evidence="1" id="KW-0812">Transmembrane</keyword>
<name>A0A450S7I4_9GAMM</name>
<dbReference type="EMBL" id="CAADFA010000051">
    <property type="protein sequence ID" value="VFJ47862.1"/>
    <property type="molecule type" value="Genomic_DNA"/>
</dbReference>
<sequence>MGSNRVLKTHGRFYNVLVVRSDRPWCALWLLLPALGMGALIGRFFRWAIDAITDVILHDYFSALL</sequence>
<protein>
    <submittedName>
        <fullName evidence="3">Uncharacterized protein</fullName>
    </submittedName>
</protein>
<dbReference type="EMBL" id="CAADFL010000052">
    <property type="protein sequence ID" value="VFK07849.1"/>
    <property type="molecule type" value="Genomic_DNA"/>
</dbReference>
<evidence type="ECO:0000313" key="2">
    <source>
        <dbReference type="EMBL" id="VFJ47430.1"/>
    </source>
</evidence>
<gene>
    <name evidence="2" type="ORF">BECKFM1743A_GA0114220_100479</name>
    <name evidence="4" type="ORF">BECKFM1743B_GA0114221_100529</name>
    <name evidence="3" type="ORF">BECKFM1743C_GA0114222_1005112</name>
</gene>
<keyword evidence="1" id="KW-1133">Transmembrane helix</keyword>
<accession>A0A450S7I4</accession>
<dbReference type="AlphaFoldDB" id="A0A450S7I4"/>
<evidence type="ECO:0000313" key="4">
    <source>
        <dbReference type="EMBL" id="VFK07849.1"/>
    </source>
</evidence>
<evidence type="ECO:0000313" key="3">
    <source>
        <dbReference type="EMBL" id="VFJ47862.1"/>
    </source>
</evidence>
<evidence type="ECO:0000256" key="1">
    <source>
        <dbReference type="SAM" id="Phobius"/>
    </source>
</evidence>
<reference evidence="3" key="1">
    <citation type="submission" date="2019-02" db="EMBL/GenBank/DDBJ databases">
        <authorList>
            <person name="Gruber-Vodicka R. H."/>
            <person name="Seah K. B. B."/>
        </authorList>
    </citation>
    <scope>NUCLEOTIDE SEQUENCE</scope>
    <source>
        <strain evidence="2">BECK_BZ163</strain>
        <strain evidence="4">BECK_BZ164</strain>
        <strain evidence="3">BECK_BZ165</strain>
    </source>
</reference>
<keyword evidence="1" id="KW-0472">Membrane</keyword>
<feature type="transmembrane region" description="Helical" evidence="1">
    <location>
        <begin position="27"/>
        <end position="45"/>
    </location>
</feature>
<proteinExistence type="predicted"/>